<dbReference type="Proteomes" id="UP000007463">
    <property type="component" value="Chromosome"/>
</dbReference>
<dbReference type="STRING" id="755732.Fluta_1740"/>
<evidence type="ECO:0000313" key="4">
    <source>
        <dbReference type="Proteomes" id="UP000007463"/>
    </source>
</evidence>
<gene>
    <name evidence="3" type="ordered locus">Fluta_1740</name>
</gene>
<dbReference type="HOGENOM" id="CLU_514588_0_0_10"/>
<reference evidence="3 4" key="1">
    <citation type="journal article" date="2011" name="Stand. Genomic Sci.">
        <title>Complete genome sequence of the gliding freshwater bacterium Fluviicola taffensis type strain (RW262).</title>
        <authorList>
            <person name="Woyke T."/>
            <person name="Chertkov O."/>
            <person name="Lapidus A."/>
            <person name="Nolan M."/>
            <person name="Lucas S."/>
            <person name="Del Rio T.G."/>
            <person name="Tice H."/>
            <person name="Cheng J.F."/>
            <person name="Tapia R."/>
            <person name="Han C."/>
            <person name="Goodwin L."/>
            <person name="Pitluck S."/>
            <person name="Liolios K."/>
            <person name="Pagani I."/>
            <person name="Ivanova N."/>
            <person name="Huntemann M."/>
            <person name="Mavromatis K."/>
            <person name="Mikhailova N."/>
            <person name="Pati A."/>
            <person name="Chen A."/>
            <person name="Palaniappan K."/>
            <person name="Land M."/>
            <person name="Hauser L."/>
            <person name="Brambilla E.M."/>
            <person name="Rohde M."/>
            <person name="Mwirichia R."/>
            <person name="Sikorski J."/>
            <person name="Tindall B.J."/>
            <person name="Goker M."/>
            <person name="Bristow J."/>
            <person name="Eisen J.A."/>
            <person name="Markowitz V."/>
            <person name="Hugenholtz P."/>
            <person name="Klenk H.P."/>
            <person name="Kyrpides N.C."/>
        </authorList>
    </citation>
    <scope>NUCLEOTIDE SEQUENCE [LARGE SCALE GENOMIC DNA]</scope>
    <source>
        <strain evidence="4">DSM 16823 / RW262 / RW262</strain>
    </source>
</reference>
<dbReference type="AlphaFoldDB" id="F2IHG6"/>
<sequence length="529" mass="61655">MFHRLALHLPFLLLSYFTYSQETQSVYFKTGSHKISTYSNKTLEKIFTNLDCTELIEIKFIGYSDSIGNIDSNQKLSEKRARAVAKSVKGYLSSTISIVTESKGELPRKVDSLSRRVDVVFYYRTENSEDNQNQDTLIIQQNDPRCFFVDENIESYSNITVKLNKKKKVVYLQVLDEKEFSSRKYYYLKNPSKTNAVAQRVNFKLETTGMLWWREKRLTATIPKESYEKYGLFYLEKPPCEGCKEQLFKKDTNIFTGKAIKDDHFLMSVTQLKTKFFRPNILKIRVPKEYIHENESYYAVKNYGYTEKTETLKWEEKRGKRKENYLFAKINIKKVERVSIARPQRFSFCPGRGNGGLGGNYSGFGCGGLGIDGSFPVTVYFSPTINAFYHNDTITAFLLVGLDFELKQHQLSLNVGLNHRLGLYYSAYYRFEIFSFEMMRNRLLDPWQMAKKTRFSTRVGIYAGPEFKSSYNKRYKSFSELNLHAGFSVDWDNGLGYYVHGGVARDLSNRINTGFYPFIQAGIRFRFQF</sequence>
<dbReference type="SUPFAM" id="SSF103088">
    <property type="entry name" value="OmpA-like"/>
    <property type="match status" value="1"/>
</dbReference>
<dbReference type="RefSeq" id="WP_013686501.1">
    <property type="nucleotide sequence ID" value="NC_015321.1"/>
</dbReference>
<dbReference type="OrthoDB" id="9782229at2"/>
<dbReference type="eggNOG" id="COG2885">
    <property type="taxonomic scope" value="Bacteria"/>
</dbReference>
<dbReference type="Gene3D" id="3.30.1330.60">
    <property type="entry name" value="OmpA-like domain"/>
    <property type="match status" value="1"/>
</dbReference>
<name>F2IHG6_FLUTR</name>
<dbReference type="PROSITE" id="PS51123">
    <property type="entry name" value="OMPA_2"/>
    <property type="match status" value="1"/>
</dbReference>
<dbReference type="GO" id="GO:0016020">
    <property type="term" value="C:membrane"/>
    <property type="evidence" value="ECO:0007669"/>
    <property type="project" value="UniProtKB-UniRule"/>
</dbReference>
<dbReference type="InterPro" id="IPR036737">
    <property type="entry name" value="OmpA-like_sf"/>
</dbReference>
<keyword evidence="4" id="KW-1185">Reference proteome</keyword>
<dbReference type="KEGG" id="fte:Fluta_1740"/>
<feature type="domain" description="OmpA-like" evidence="2">
    <location>
        <begin position="15"/>
        <end position="125"/>
    </location>
</feature>
<evidence type="ECO:0000313" key="3">
    <source>
        <dbReference type="EMBL" id="AEA43731.1"/>
    </source>
</evidence>
<dbReference type="Pfam" id="PF00691">
    <property type="entry name" value="OmpA"/>
    <property type="match status" value="1"/>
</dbReference>
<evidence type="ECO:0000259" key="2">
    <source>
        <dbReference type="PROSITE" id="PS51123"/>
    </source>
</evidence>
<reference evidence="4" key="2">
    <citation type="submission" date="2011-02" db="EMBL/GenBank/DDBJ databases">
        <title>The complete genome of Fluviicola taffensis DSM 16823.</title>
        <authorList>
            <consortium name="US DOE Joint Genome Institute (JGI-PGF)"/>
            <person name="Lucas S."/>
            <person name="Copeland A."/>
            <person name="Lapidus A."/>
            <person name="Bruce D."/>
            <person name="Goodwin L."/>
            <person name="Pitluck S."/>
            <person name="Kyrpides N."/>
            <person name="Mavromatis K."/>
            <person name="Ivanova N."/>
            <person name="Mikhailova N."/>
            <person name="Pagani I."/>
            <person name="Chertkov O."/>
            <person name="Detter J.C."/>
            <person name="Han C."/>
            <person name="Tapia R."/>
            <person name="Land M."/>
            <person name="Hauser L."/>
            <person name="Markowitz V."/>
            <person name="Cheng J.-F."/>
            <person name="Hugenholtz P."/>
            <person name="Woyke T."/>
            <person name="Wu D."/>
            <person name="Tindall B."/>
            <person name="Pomrenke H.G."/>
            <person name="Brambilla E."/>
            <person name="Klenk H.-P."/>
            <person name="Eisen J.A."/>
        </authorList>
    </citation>
    <scope>NUCLEOTIDE SEQUENCE [LARGE SCALE GENOMIC DNA]</scope>
    <source>
        <strain evidence="4">DSM 16823 / RW262 / RW262</strain>
    </source>
</reference>
<evidence type="ECO:0000256" key="1">
    <source>
        <dbReference type="PROSITE-ProRule" id="PRU00473"/>
    </source>
</evidence>
<keyword evidence="1" id="KW-0472">Membrane</keyword>
<dbReference type="EMBL" id="CP002542">
    <property type="protein sequence ID" value="AEA43731.1"/>
    <property type="molecule type" value="Genomic_DNA"/>
</dbReference>
<protein>
    <recommendedName>
        <fullName evidence="2">OmpA-like domain-containing protein</fullName>
    </recommendedName>
</protein>
<dbReference type="InterPro" id="IPR006665">
    <property type="entry name" value="OmpA-like"/>
</dbReference>
<organism evidence="3 4">
    <name type="scientific">Fluviicola taffensis (strain DSM 16823 / NCIMB 13979 / RW262)</name>
    <dbReference type="NCBI Taxonomy" id="755732"/>
    <lineage>
        <taxon>Bacteria</taxon>
        <taxon>Pseudomonadati</taxon>
        <taxon>Bacteroidota</taxon>
        <taxon>Flavobacteriia</taxon>
        <taxon>Flavobacteriales</taxon>
        <taxon>Crocinitomicaceae</taxon>
        <taxon>Fluviicola</taxon>
    </lineage>
</organism>
<proteinExistence type="predicted"/>
<accession>F2IHG6</accession>